<organism evidence="2">
    <name type="scientific">Amphimedon queenslandica</name>
    <name type="common">Sponge</name>
    <dbReference type="NCBI Taxonomy" id="400682"/>
    <lineage>
        <taxon>Eukaryota</taxon>
        <taxon>Metazoa</taxon>
        <taxon>Porifera</taxon>
        <taxon>Demospongiae</taxon>
        <taxon>Heteroscleromorpha</taxon>
        <taxon>Haplosclerida</taxon>
        <taxon>Niphatidae</taxon>
        <taxon>Amphimedon</taxon>
    </lineage>
</organism>
<evidence type="ECO:0000313" key="2">
    <source>
        <dbReference type="EnsemblMetazoa" id="Aqu2.1.34000_001"/>
    </source>
</evidence>
<feature type="region of interest" description="Disordered" evidence="1">
    <location>
        <begin position="41"/>
        <end position="63"/>
    </location>
</feature>
<dbReference type="AlphaFoldDB" id="A0A1X7V181"/>
<feature type="compositionally biased region" description="Polar residues" evidence="1">
    <location>
        <begin position="49"/>
        <end position="63"/>
    </location>
</feature>
<reference evidence="2" key="1">
    <citation type="submission" date="2017-05" db="UniProtKB">
        <authorList>
            <consortium name="EnsemblMetazoa"/>
        </authorList>
    </citation>
    <scope>IDENTIFICATION</scope>
</reference>
<dbReference type="EnsemblMetazoa" id="Aqu2.1.34000_001">
    <property type="protein sequence ID" value="Aqu2.1.34000_001"/>
    <property type="gene ID" value="Aqu2.1.34000"/>
</dbReference>
<name>A0A1X7V181_AMPQE</name>
<dbReference type="InParanoid" id="A0A1X7V181"/>
<proteinExistence type="predicted"/>
<evidence type="ECO:0000256" key="1">
    <source>
        <dbReference type="SAM" id="MobiDB-lite"/>
    </source>
</evidence>
<sequence length="63" mass="6560">MAFTQCGNCLIAANNLINNLTCAINPAPAAPSQAWSAVRPQATDVVRASQHQSSHTLGSQSQP</sequence>
<protein>
    <submittedName>
        <fullName evidence="2">Uncharacterized protein</fullName>
    </submittedName>
</protein>
<accession>A0A1X7V181</accession>